<dbReference type="InterPro" id="IPR017853">
    <property type="entry name" value="GH"/>
</dbReference>
<feature type="chain" id="PRO_5044740341" evidence="5">
    <location>
        <begin position="21"/>
        <end position="634"/>
    </location>
</feature>
<name>X2D732_SITOR</name>
<dbReference type="InterPro" id="IPR013780">
    <property type="entry name" value="Glyco_hydro_b"/>
</dbReference>
<gene>
    <name evidence="8" type="primary">GH31-1</name>
    <name evidence="10" type="synonym">LOC115890358</name>
</gene>
<reference evidence="10" key="2">
    <citation type="submission" date="2025-04" db="UniProtKB">
        <authorList>
            <consortium name="RefSeq"/>
        </authorList>
    </citation>
    <scope>IDENTIFICATION</scope>
    <source>
        <tissue evidence="10">Gonads</tissue>
    </source>
</reference>
<reference evidence="8" key="1">
    <citation type="submission" date="2013-03" db="EMBL/GenBank/DDBJ databases">
        <title>GH31 transcripts from various coleopteran species.</title>
        <authorList>
            <person name="Pauchet Y."/>
        </authorList>
    </citation>
    <scope>NUCLEOTIDE SEQUENCE</scope>
</reference>
<proteinExistence type="evidence at transcript level"/>
<dbReference type="GO" id="GO:0005975">
    <property type="term" value="P:carbohydrate metabolic process"/>
    <property type="evidence" value="ECO:0007669"/>
    <property type="project" value="InterPro"/>
</dbReference>
<dbReference type="OrthoDB" id="10070917at2759"/>
<dbReference type="RefSeq" id="XP_030766422.1">
    <property type="nucleotide sequence ID" value="XM_030910562.1"/>
</dbReference>
<dbReference type="SUPFAM" id="SSF51011">
    <property type="entry name" value="Glycosyl hydrolase domain"/>
    <property type="match status" value="1"/>
</dbReference>
<dbReference type="KEGG" id="soy:115890358"/>
<keyword evidence="3 4" id="KW-0326">Glycosidase</keyword>
<feature type="domain" description="Glycosyl hydrolase family 31 C-terminal" evidence="7">
    <location>
        <begin position="551"/>
        <end position="633"/>
    </location>
</feature>
<keyword evidence="9" id="KW-1185">Reference proteome</keyword>
<evidence type="ECO:0000256" key="3">
    <source>
        <dbReference type="ARBA" id="ARBA00023295"/>
    </source>
</evidence>
<evidence type="ECO:0000256" key="2">
    <source>
        <dbReference type="ARBA" id="ARBA00022801"/>
    </source>
</evidence>
<keyword evidence="5" id="KW-0732">Signal</keyword>
<dbReference type="CDD" id="cd06592">
    <property type="entry name" value="GH31_NET37"/>
    <property type="match status" value="1"/>
</dbReference>
<keyword evidence="2 4" id="KW-0378">Hydrolase</keyword>
<dbReference type="InterPro" id="IPR000322">
    <property type="entry name" value="Glyco_hydro_31_TIM"/>
</dbReference>
<dbReference type="GO" id="GO:0004553">
    <property type="term" value="F:hydrolase activity, hydrolyzing O-glycosyl compounds"/>
    <property type="evidence" value="ECO:0007669"/>
    <property type="project" value="InterPro"/>
</dbReference>
<evidence type="ECO:0000256" key="1">
    <source>
        <dbReference type="ARBA" id="ARBA00007806"/>
    </source>
</evidence>
<dbReference type="Pfam" id="PF01055">
    <property type="entry name" value="Glyco_hydro_31_2nd"/>
    <property type="match status" value="1"/>
</dbReference>
<dbReference type="Gene3D" id="2.60.40.1180">
    <property type="entry name" value="Golgi alpha-mannosidase II"/>
    <property type="match status" value="1"/>
</dbReference>
<dbReference type="InterPro" id="IPR048395">
    <property type="entry name" value="Glyco_hydro_31_C"/>
</dbReference>
<dbReference type="Proteomes" id="UP000504635">
    <property type="component" value="Unplaced"/>
</dbReference>
<sequence>MISLASRIAIFSVILANTHAALLKDSSGRVHLEYDVVDDGLDIILKRDNEIKVTGKLLKGKNLKHLTCLGQESCSLNDVEHFSIKALENGFNISWVSKDPLRVAENCFQLNSNTTNWYGGPERYNQSWPLEKMQISNEEPYIIKKTDNFAVAERYWLSSQGFFIYLDEKVPLWVDQNHNYDDTVCFKAEAVDPYVNRNESVLSYAVMVYDNAKEAHLKAVNNYLGKPTGHPNDKMIAEPIWTTWAKYKKPITDAIVLTFAQDIRNHGYDGGQLEIDDDWEVCYGAQTFKHDMFGNISNTVKSLKDDNWRVTLWVHPFVDDTCQNNSNYGKEHDYFAKNISGQTLAIWWNSDNSHQIDFTNSEAAQWWVDRVKKLQENPGIDSFKFDAGESNFVNQPPDFKDVYLAPNILTTKYIETCNQFGSLIEVRSAYRTQKHPHFVRMQDKDSTWGLDNGLASLITTLLQMNMNGYGMVLPDMIGGNGYNGNVPTGELIVRWTQANAFMPSMQFSYLPWDYDTQVDFDIEGIVKEYVQMHAEYSPRIIAAMNQSIENGTPVNPPIWWLDPTDQVALGISDEYLLGEEILVAPVIEEGAISRDVYLPTGQWKDGNTGTVIQGPTTLKNYSAPIKVLPWFIKV</sequence>
<feature type="signal peptide" evidence="5">
    <location>
        <begin position="1"/>
        <end position="20"/>
    </location>
</feature>
<evidence type="ECO:0000256" key="4">
    <source>
        <dbReference type="RuleBase" id="RU361185"/>
    </source>
</evidence>
<accession>X2D732</accession>
<dbReference type="EMBL" id="KC776581">
    <property type="protein sequence ID" value="AHH86057.1"/>
    <property type="molecule type" value="mRNA"/>
</dbReference>
<dbReference type="PANTHER" id="PTHR43053:SF4">
    <property type="entry name" value="MYOGENESIS-REGULATING GLYCOSIDASE"/>
    <property type="match status" value="1"/>
</dbReference>
<protein>
    <submittedName>
        <fullName evidence="8">Glycoside hydrolase family 31</fullName>
    </submittedName>
    <submittedName>
        <fullName evidence="10">Myogenesis-regulating glycosidase-like</fullName>
    </submittedName>
</protein>
<evidence type="ECO:0000313" key="10">
    <source>
        <dbReference type="RefSeq" id="XP_030766422.1"/>
    </source>
</evidence>
<dbReference type="SUPFAM" id="SSF51445">
    <property type="entry name" value="(Trans)glycosidases"/>
    <property type="match status" value="1"/>
</dbReference>
<dbReference type="Gene3D" id="3.20.20.80">
    <property type="entry name" value="Glycosidases"/>
    <property type="match status" value="1"/>
</dbReference>
<dbReference type="PANTHER" id="PTHR43053">
    <property type="entry name" value="GLYCOSIDASE FAMILY 31"/>
    <property type="match status" value="1"/>
</dbReference>
<evidence type="ECO:0000259" key="6">
    <source>
        <dbReference type="Pfam" id="PF01055"/>
    </source>
</evidence>
<dbReference type="Pfam" id="PF21365">
    <property type="entry name" value="Glyco_hydro_31_3rd"/>
    <property type="match status" value="1"/>
</dbReference>
<evidence type="ECO:0000313" key="9">
    <source>
        <dbReference type="Proteomes" id="UP000504635"/>
    </source>
</evidence>
<feature type="domain" description="Glycoside hydrolase family 31 TIM barrel" evidence="6">
    <location>
        <begin position="245"/>
        <end position="534"/>
    </location>
</feature>
<evidence type="ECO:0000313" key="8">
    <source>
        <dbReference type="EMBL" id="AHH86057.1"/>
    </source>
</evidence>
<evidence type="ECO:0000256" key="5">
    <source>
        <dbReference type="SAM" id="SignalP"/>
    </source>
</evidence>
<evidence type="ECO:0000259" key="7">
    <source>
        <dbReference type="Pfam" id="PF21365"/>
    </source>
</evidence>
<dbReference type="AlphaFoldDB" id="X2D732"/>
<organism evidence="8">
    <name type="scientific">Sitophilus oryzae</name>
    <name type="common">Rice weevil</name>
    <name type="synonym">Curculio oryzae</name>
    <dbReference type="NCBI Taxonomy" id="7048"/>
    <lineage>
        <taxon>Eukaryota</taxon>
        <taxon>Metazoa</taxon>
        <taxon>Ecdysozoa</taxon>
        <taxon>Arthropoda</taxon>
        <taxon>Hexapoda</taxon>
        <taxon>Insecta</taxon>
        <taxon>Pterygota</taxon>
        <taxon>Neoptera</taxon>
        <taxon>Endopterygota</taxon>
        <taxon>Coleoptera</taxon>
        <taxon>Polyphaga</taxon>
        <taxon>Cucujiformia</taxon>
        <taxon>Curculionidae</taxon>
        <taxon>Dryophthorinae</taxon>
        <taxon>Sitophilus</taxon>
    </lineage>
</organism>
<comment type="similarity">
    <text evidence="1 4">Belongs to the glycosyl hydrolase 31 family.</text>
</comment>
<dbReference type="InterPro" id="IPR050985">
    <property type="entry name" value="Alpha-glycosidase_related"/>
</dbReference>